<evidence type="ECO:0000259" key="10">
    <source>
        <dbReference type="PROSITE" id="PS50878"/>
    </source>
</evidence>
<comment type="caution">
    <text evidence="11">The sequence shown here is derived from an EMBL/GenBank/DDBJ whole genome shotgun (WGS) entry which is preliminary data.</text>
</comment>
<dbReference type="CDD" id="cd01647">
    <property type="entry name" value="RT_LTR"/>
    <property type="match status" value="1"/>
</dbReference>
<evidence type="ECO:0000313" key="11">
    <source>
        <dbReference type="EMBL" id="KAI2667358.1"/>
    </source>
</evidence>
<dbReference type="InterPro" id="IPR053134">
    <property type="entry name" value="RNA-dir_DNA_polymerase"/>
</dbReference>
<keyword evidence="6" id="KW-0255">Endonuclease</keyword>
<dbReference type="Pfam" id="PF17917">
    <property type="entry name" value="RT_RNaseH"/>
    <property type="match status" value="1"/>
</dbReference>
<feature type="compositionally biased region" description="Basic and acidic residues" evidence="9">
    <location>
        <begin position="296"/>
        <end position="319"/>
    </location>
</feature>
<dbReference type="EMBL" id="JACTAM010000002">
    <property type="protein sequence ID" value="KAI2667358.1"/>
    <property type="molecule type" value="Genomic_DNA"/>
</dbReference>
<evidence type="ECO:0000256" key="5">
    <source>
        <dbReference type="ARBA" id="ARBA00022722"/>
    </source>
</evidence>
<evidence type="ECO:0000256" key="8">
    <source>
        <dbReference type="ARBA" id="ARBA00022918"/>
    </source>
</evidence>
<dbReference type="Gene3D" id="3.30.70.270">
    <property type="match status" value="1"/>
</dbReference>
<dbReference type="Gene3D" id="3.10.10.10">
    <property type="entry name" value="HIV Type 1 Reverse Transcriptase, subunit A, domain 1"/>
    <property type="match status" value="1"/>
</dbReference>
<dbReference type="EC" id="3.1.26.4" evidence="2"/>
<evidence type="ECO:0000256" key="9">
    <source>
        <dbReference type="SAM" id="MobiDB-lite"/>
    </source>
</evidence>
<feature type="domain" description="Reverse transcriptase" evidence="10">
    <location>
        <begin position="110"/>
        <end position="289"/>
    </location>
</feature>
<dbReference type="Pfam" id="PF00078">
    <property type="entry name" value="RVT_1"/>
    <property type="match status" value="1"/>
</dbReference>
<keyword evidence="8" id="KW-0695">RNA-directed DNA polymerase</keyword>
<evidence type="ECO:0000256" key="3">
    <source>
        <dbReference type="ARBA" id="ARBA00022679"/>
    </source>
</evidence>
<evidence type="ECO:0000256" key="4">
    <source>
        <dbReference type="ARBA" id="ARBA00022695"/>
    </source>
</evidence>
<dbReference type="InterPro" id="IPR043128">
    <property type="entry name" value="Rev_trsase/Diguanyl_cyclase"/>
</dbReference>
<evidence type="ECO:0000256" key="7">
    <source>
        <dbReference type="ARBA" id="ARBA00022801"/>
    </source>
</evidence>
<evidence type="ECO:0000256" key="2">
    <source>
        <dbReference type="ARBA" id="ARBA00012180"/>
    </source>
</evidence>
<keyword evidence="5" id="KW-0540">Nuclease</keyword>
<evidence type="ECO:0000256" key="6">
    <source>
        <dbReference type="ARBA" id="ARBA00022759"/>
    </source>
</evidence>
<sequence length="443" mass="50599">MLLVEEHLTDPTPGQQQGEQIYHINLLKRWVEPANQLAAFAIKDTAVVDLGTQLSAAQKKESDVFPETPGWTAILSHEIHTPPETTIRQRPYWVPEARRQAIEEKVQWMLHLGVIEESRSPWSSPIVMVPKKDGSYRFCNDFRKLNEVSRFNSYPTPQVDEMVEPPYEEPASYQRLTSPKVIGKCHCLKMPEKKTAFSTPGGHWQYRALPFGLHGAAATFQRLMDIVLRPHWAYTAEYIDDVVIHSEHWEYHLDQLKKVLMELRKVGLTANPKKCHLGLLEAQYLGYSIGRGLIKPQDRSPHRPDQERAAREGTLDRRSGASIPSTQDRSYSFTNTACSRLQFPLHRTDIFDVGIEAVLSQVQAGEEHPIVYISRKLSPAESRYAAIEKEALAIKWADQMITKRSQTTKFQQVPTPSPLHSSQLTFCLSSTLEHLHHFQIVTQ</sequence>
<keyword evidence="3" id="KW-0808">Transferase</keyword>
<proteinExistence type="inferred from homology"/>
<reference evidence="11 12" key="1">
    <citation type="submission" date="2022-01" db="EMBL/GenBank/DDBJ databases">
        <title>A high-quality chromosome-level genome assembly of rohu carp, Labeo rohita.</title>
        <authorList>
            <person name="Arick M.A. II"/>
            <person name="Hsu C.-Y."/>
            <person name="Magbanua Z."/>
            <person name="Pechanova O."/>
            <person name="Grover C."/>
            <person name="Miller E."/>
            <person name="Thrash A."/>
            <person name="Ezzel L."/>
            <person name="Alam S."/>
            <person name="Benzie J."/>
            <person name="Hamilton M."/>
            <person name="Karsi A."/>
            <person name="Lawrence M.L."/>
            <person name="Peterson D.G."/>
        </authorList>
    </citation>
    <scope>NUCLEOTIDE SEQUENCE [LARGE SCALE GENOMIC DNA]</scope>
    <source>
        <strain evidence="12">BAU-BD-2019</strain>
        <tissue evidence="11">Blood</tissue>
    </source>
</reference>
<dbReference type="SUPFAM" id="SSF56672">
    <property type="entry name" value="DNA/RNA polymerases"/>
    <property type="match status" value="1"/>
</dbReference>
<dbReference type="InterPro" id="IPR043502">
    <property type="entry name" value="DNA/RNA_pol_sf"/>
</dbReference>
<dbReference type="InterPro" id="IPR000477">
    <property type="entry name" value="RT_dom"/>
</dbReference>
<comment type="similarity">
    <text evidence="1">Belongs to the beta type-B retroviral polymerase family. HERV class-II K(HML-2) pol subfamily.</text>
</comment>
<protein>
    <recommendedName>
        <fullName evidence="2">ribonuclease H</fullName>
        <ecNumber evidence="2">3.1.26.4</ecNumber>
    </recommendedName>
</protein>
<dbReference type="InterPro" id="IPR041373">
    <property type="entry name" value="RT_RNaseH"/>
</dbReference>
<feature type="region of interest" description="Disordered" evidence="9">
    <location>
        <begin position="295"/>
        <end position="330"/>
    </location>
</feature>
<dbReference type="PANTHER" id="PTHR24559:SF454">
    <property type="entry name" value="RIBONUCLEASE H"/>
    <property type="match status" value="1"/>
</dbReference>
<organism evidence="11 12">
    <name type="scientific">Labeo rohita</name>
    <name type="common">Indian major carp</name>
    <name type="synonym">Cyprinus rohita</name>
    <dbReference type="NCBI Taxonomy" id="84645"/>
    <lineage>
        <taxon>Eukaryota</taxon>
        <taxon>Metazoa</taxon>
        <taxon>Chordata</taxon>
        <taxon>Craniata</taxon>
        <taxon>Vertebrata</taxon>
        <taxon>Euteleostomi</taxon>
        <taxon>Actinopterygii</taxon>
        <taxon>Neopterygii</taxon>
        <taxon>Teleostei</taxon>
        <taxon>Ostariophysi</taxon>
        <taxon>Cypriniformes</taxon>
        <taxon>Cyprinidae</taxon>
        <taxon>Labeoninae</taxon>
        <taxon>Labeonini</taxon>
        <taxon>Labeo</taxon>
    </lineage>
</organism>
<gene>
    <name evidence="11" type="ORF">H4Q32_003818</name>
</gene>
<keyword evidence="12" id="KW-1185">Reference proteome</keyword>
<dbReference type="PANTHER" id="PTHR24559">
    <property type="entry name" value="TRANSPOSON TY3-I GAG-POL POLYPROTEIN"/>
    <property type="match status" value="1"/>
</dbReference>
<keyword evidence="4" id="KW-0548">Nucleotidyltransferase</keyword>
<keyword evidence="7" id="KW-0378">Hydrolase</keyword>
<evidence type="ECO:0000256" key="1">
    <source>
        <dbReference type="ARBA" id="ARBA00010879"/>
    </source>
</evidence>
<name>A0ABQ8MWY2_LABRO</name>
<dbReference type="Proteomes" id="UP000830375">
    <property type="component" value="Unassembled WGS sequence"/>
</dbReference>
<dbReference type="PROSITE" id="PS50878">
    <property type="entry name" value="RT_POL"/>
    <property type="match status" value="1"/>
</dbReference>
<evidence type="ECO:0000313" key="12">
    <source>
        <dbReference type="Proteomes" id="UP000830375"/>
    </source>
</evidence>
<accession>A0ABQ8MWY2</accession>